<gene>
    <name evidence="2" type="ORF">GCM10023082_27470</name>
</gene>
<comment type="caution">
    <text evidence="2">The sequence shown here is derived from an EMBL/GenBank/DDBJ whole genome shotgun (WGS) entry which is preliminary data.</text>
</comment>
<evidence type="ECO:0000313" key="2">
    <source>
        <dbReference type="EMBL" id="GAA3728066.1"/>
    </source>
</evidence>
<accession>A0ABP7F0S6</accession>
<name>A0ABP7F0S6_9ACTN</name>
<evidence type="ECO:0000256" key="1">
    <source>
        <dbReference type="SAM" id="MobiDB-lite"/>
    </source>
</evidence>
<organism evidence="2 3">
    <name type="scientific">Streptomyces tremellae</name>
    <dbReference type="NCBI Taxonomy" id="1124239"/>
    <lineage>
        <taxon>Bacteria</taxon>
        <taxon>Bacillati</taxon>
        <taxon>Actinomycetota</taxon>
        <taxon>Actinomycetes</taxon>
        <taxon>Kitasatosporales</taxon>
        <taxon>Streptomycetaceae</taxon>
        <taxon>Streptomyces</taxon>
    </lineage>
</organism>
<protein>
    <submittedName>
        <fullName evidence="2">Uncharacterized protein</fullName>
    </submittedName>
</protein>
<feature type="region of interest" description="Disordered" evidence="1">
    <location>
        <begin position="1"/>
        <end position="21"/>
    </location>
</feature>
<reference evidence="3" key="1">
    <citation type="journal article" date="2019" name="Int. J. Syst. Evol. Microbiol.">
        <title>The Global Catalogue of Microorganisms (GCM) 10K type strain sequencing project: providing services to taxonomists for standard genome sequencing and annotation.</title>
        <authorList>
            <consortium name="The Broad Institute Genomics Platform"/>
            <consortium name="The Broad Institute Genome Sequencing Center for Infectious Disease"/>
            <person name="Wu L."/>
            <person name="Ma J."/>
        </authorList>
    </citation>
    <scope>NUCLEOTIDE SEQUENCE [LARGE SCALE GENOMIC DNA]</scope>
    <source>
        <strain evidence="3">JCM 30846</strain>
    </source>
</reference>
<dbReference type="Proteomes" id="UP001499884">
    <property type="component" value="Unassembled WGS sequence"/>
</dbReference>
<keyword evidence="3" id="KW-1185">Reference proteome</keyword>
<sequence>MRLLKEQTAPPRGSGGDGLGGGLHRAAGGLVAAGGIRAYDAHARGLTQRCSRQAPRLAGGRVPAANMTAGLLLLYHLRPGVTAAGGPRRP</sequence>
<dbReference type="RefSeq" id="WP_345645967.1">
    <property type="nucleotide sequence ID" value="NZ_BAABEP010000015.1"/>
</dbReference>
<proteinExistence type="predicted"/>
<dbReference type="EMBL" id="BAABEP010000015">
    <property type="protein sequence ID" value="GAA3728066.1"/>
    <property type="molecule type" value="Genomic_DNA"/>
</dbReference>
<evidence type="ECO:0000313" key="3">
    <source>
        <dbReference type="Proteomes" id="UP001499884"/>
    </source>
</evidence>